<proteinExistence type="inferred from homology"/>
<keyword evidence="3" id="KW-0560">Oxidoreductase</keyword>
<gene>
    <name evidence="3" type="ORF">FOZG_17351</name>
</gene>
<reference evidence="3" key="1">
    <citation type="submission" date="2011-06" db="EMBL/GenBank/DDBJ databases">
        <title>The Genome Sequence of Fusarium oxysporum Fo47.</title>
        <authorList>
            <consortium name="The Broad Institute Genome Sequencing Platform"/>
            <person name="Ma L.-J."/>
            <person name="Gale L.R."/>
            <person name="Schwartz D.C."/>
            <person name="Zhou S."/>
            <person name="Corby-Kistler H."/>
            <person name="Young S.K."/>
            <person name="Zeng Q."/>
            <person name="Gargeya S."/>
            <person name="Fitzgerald M."/>
            <person name="Haas B."/>
            <person name="Abouelleil A."/>
            <person name="Alvarado L."/>
            <person name="Arachchi H.M."/>
            <person name="Berlin A."/>
            <person name="Brown A."/>
            <person name="Chapman S.B."/>
            <person name="Chen Z."/>
            <person name="Dunbar C."/>
            <person name="Freedman E."/>
            <person name="Gearin G."/>
            <person name="Gellesch M."/>
            <person name="Goldberg J."/>
            <person name="Griggs A."/>
            <person name="Gujja S."/>
            <person name="Heiman D."/>
            <person name="Howarth C."/>
            <person name="Larson L."/>
            <person name="Lui A."/>
            <person name="MacDonald P.J.P."/>
            <person name="Mehta T."/>
            <person name="Montmayeur A."/>
            <person name="Murphy C."/>
            <person name="Neiman D."/>
            <person name="Pearson M."/>
            <person name="Priest M."/>
            <person name="Roberts A."/>
            <person name="Saif S."/>
            <person name="Shea T."/>
            <person name="Shenoy N."/>
            <person name="Sisk P."/>
            <person name="Stolte C."/>
            <person name="Sykes S."/>
            <person name="Wortman J."/>
            <person name="Nusbaum C."/>
            <person name="Birren B."/>
        </authorList>
    </citation>
    <scope>NUCLEOTIDE SEQUENCE [LARGE SCALE GENOMIC DNA]</scope>
    <source>
        <strain evidence="3">Fo47</strain>
    </source>
</reference>
<dbReference type="PANTHER" id="PTHR18860">
    <property type="entry name" value="14-3-3 PROTEIN"/>
    <property type="match status" value="1"/>
</dbReference>
<reference evidence="3" key="2">
    <citation type="submission" date="2012-06" db="EMBL/GenBank/DDBJ databases">
        <title>Annotation of the Genome Sequence of Fusarium oxysporum Fo47.</title>
        <authorList>
            <consortium name="The Broad Institute Genomics Platform"/>
            <person name="Ma L.-J."/>
            <person name="Corby-Kistler H."/>
            <person name="Broz K."/>
            <person name="Gale L.R."/>
            <person name="Jonkers W."/>
            <person name="O'Donnell K."/>
            <person name="Ploetz R."/>
            <person name="Steinberg C."/>
            <person name="Schwartz D.C."/>
            <person name="VanEtten H."/>
            <person name="Zhou S."/>
            <person name="Young S.K."/>
            <person name="Zeng Q."/>
            <person name="Gargeya S."/>
            <person name="Fitzgerald M."/>
            <person name="Abouelleil A."/>
            <person name="Alvarado L."/>
            <person name="Chapman S.B."/>
            <person name="Gainer-Dewar J."/>
            <person name="Goldberg J."/>
            <person name="Griggs A."/>
            <person name="Gujja S."/>
            <person name="Hansen M."/>
            <person name="Howarth C."/>
            <person name="Imamovic A."/>
            <person name="Ireland A."/>
            <person name="Larimer J."/>
            <person name="McCowan C."/>
            <person name="Murphy C."/>
            <person name="Pearson M."/>
            <person name="Poon T.W."/>
            <person name="Priest M."/>
            <person name="Roberts A."/>
            <person name="Saif S."/>
            <person name="Shea T."/>
            <person name="Sykes S."/>
            <person name="Wortman J."/>
            <person name="Nusbaum C."/>
            <person name="Birren B."/>
        </authorList>
    </citation>
    <scope>NUCLEOTIDE SEQUENCE</scope>
    <source>
        <strain evidence="3">Fo47</strain>
    </source>
</reference>
<comment type="similarity">
    <text evidence="1">Belongs to the 14-3-3 family.</text>
</comment>
<evidence type="ECO:0000313" key="3">
    <source>
        <dbReference type="EMBL" id="EWZ29062.1"/>
    </source>
</evidence>
<feature type="domain" description="14-3-3" evidence="2">
    <location>
        <begin position="2"/>
        <end position="69"/>
    </location>
</feature>
<dbReference type="InterPro" id="IPR023410">
    <property type="entry name" value="14-3-3_domain"/>
</dbReference>
<dbReference type="SUPFAM" id="SSF48445">
    <property type="entry name" value="14-3-3 protein"/>
    <property type="match status" value="1"/>
</dbReference>
<name>W9JAI0_FUSOX</name>
<sequence length="140" mass="16005">MNELEKLYEDLLEILAERLIPITITGMSMVFYYKMKGDIGRYLVEFGSSENNNAINLAQDAYKKVIDDAIAEVVFLSEECLHDSAIVMQRPVIGMVWYGLVWGVKPNHTRCLHNNRYGITGKTNNTIKDAKTFKNDVEKL</sequence>
<dbReference type="GO" id="GO:0004497">
    <property type="term" value="F:monooxygenase activity"/>
    <property type="evidence" value="ECO:0007669"/>
    <property type="project" value="UniProtKB-KW"/>
</dbReference>
<dbReference type="InterPro" id="IPR000308">
    <property type="entry name" value="14-3-3"/>
</dbReference>
<dbReference type="AlphaFoldDB" id="W9JAI0"/>
<dbReference type="Proteomes" id="UP000030766">
    <property type="component" value="Unassembled WGS sequence"/>
</dbReference>
<evidence type="ECO:0000259" key="2">
    <source>
        <dbReference type="Pfam" id="PF00244"/>
    </source>
</evidence>
<evidence type="ECO:0000256" key="1">
    <source>
        <dbReference type="ARBA" id="ARBA00006141"/>
    </source>
</evidence>
<dbReference type="VEuPathDB" id="FungiDB:FOZG_17351"/>
<dbReference type="EMBL" id="JH717916">
    <property type="protein sequence ID" value="EWZ29062.1"/>
    <property type="molecule type" value="Genomic_DNA"/>
</dbReference>
<dbReference type="HOGENOM" id="CLU_1835282_0_0_1"/>
<accession>W9JAI0</accession>
<dbReference type="Pfam" id="PF00244">
    <property type="entry name" value="14-3-3"/>
    <property type="match status" value="1"/>
</dbReference>
<protein>
    <submittedName>
        <fullName evidence="3">Tyrosine 3-monooxygenase/tryptophan 5-monooxygenase activation protein</fullName>
    </submittedName>
</protein>
<keyword evidence="3" id="KW-0503">Monooxygenase</keyword>
<organism evidence="3">
    <name type="scientific">Fusarium oxysporum Fo47</name>
    <dbReference type="NCBI Taxonomy" id="660027"/>
    <lineage>
        <taxon>Eukaryota</taxon>
        <taxon>Fungi</taxon>
        <taxon>Dikarya</taxon>
        <taxon>Ascomycota</taxon>
        <taxon>Pezizomycotina</taxon>
        <taxon>Sordariomycetes</taxon>
        <taxon>Hypocreomycetidae</taxon>
        <taxon>Hypocreales</taxon>
        <taxon>Nectriaceae</taxon>
        <taxon>Fusarium</taxon>
        <taxon>Fusarium oxysporum species complex</taxon>
    </lineage>
</organism>
<dbReference type="EMBL" id="JH717916">
    <property type="protein sequence ID" value="EWZ29063.1"/>
    <property type="molecule type" value="Genomic_DNA"/>
</dbReference>
<dbReference type="InterPro" id="IPR036815">
    <property type="entry name" value="14-3-3_dom_sf"/>
</dbReference>
<dbReference type="Gene3D" id="1.20.190.20">
    <property type="entry name" value="14-3-3 domain"/>
    <property type="match status" value="1"/>
</dbReference>